<dbReference type="RefSeq" id="WP_122896178.1">
    <property type="nucleotide sequence ID" value="NZ_RHIB01000001.1"/>
</dbReference>
<evidence type="ECO:0000259" key="1">
    <source>
        <dbReference type="PROSITE" id="PS51186"/>
    </source>
</evidence>
<evidence type="ECO:0000313" key="2">
    <source>
        <dbReference type="EMBL" id="RNA68652.1"/>
    </source>
</evidence>
<name>A0A3M7TUH4_9BACI</name>
<dbReference type="GO" id="GO:0016747">
    <property type="term" value="F:acyltransferase activity, transferring groups other than amino-acyl groups"/>
    <property type="evidence" value="ECO:0007669"/>
    <property type="project" value="InterPro"/>
</dbReference>
<dbReference type="OrthoDB" id="9796171at2"/>
<dbReference type="Proteomes" id="UP000278746">
    <property type="component" value="Unassembled WGS sequence"/>
</dbReference>
<dbReference type="PROSITE" id="PS51186">
    <property type="entry name" value="GNAT"/>
    <property type="match status" value="1"/>
</dbReference>
<dbReference type="Pfam" id="PF13673">
    <property type="entry name" value="Acetyltransf_10"/>
    <property type="match status" value="1"/>
</dbReference>
<dbReference type="InterPro" id="IPR016181">
    <property type="entry name" value="Acyl_CoA_acyltransferase"/>
</dbReference>
<sequence length="149" mass="17688">MWHLKQFEELTTPELYRILKERVDIFVVEQKCPYPEIDNKDLTACHLFKQENGRIIAYARILPPEDRNAPYTIGRVIVNKEFRREGYGNDLMERAIRFILQKNPETEITLSAQTYIKHFYQSHGFKEVSDEYLEDGIPHVTMILKIDTL</sequence>
<reference evidence="2 3" key="1">
    <citation type="submission" date="2018-10" db="EMBL/GenBank/DDBJ databases">
        <title>Bacillus Keqinensis sp. nov., a moderately halophilic bacterium isolated from a saline-alkaline lake.</title>
        <authorList>
            <person name="Wang H."/>
        </authorList>
    </citation>
    <scope>NUCLEOTIDE SEQUENCE [LARGE SCALE GENOMIC DNA]</scope>
    <source>
        <strain evidence="2 3">KQ-3</strain>
    </source>
</reference>
<protein>
    <submittedName>
        <fullName evidence="2">GNAT family N-acetyltransferase</fullName>
    </submittedName>
</protein>
<gene>
    <name evidence="2" type="ORF">EBO34_01405</name>
</gene>
<keyword evidence="2" id="KW-0808">Transferase</keyword>
<dbReference type="CDD" id="cd04301">
    <property type="entry name" value="NAT_SF"/>
    <property type="match status" value="1"/>
</dbReference>
<dbReference type="EMBL" id="RHIB01000001">
    <property type="protein sequence ID" value="RNA68652.1"/>
    <property type="molecule type" value="Genomic_DNA"/>
</dbReference>
<keyword evidence="3" id="KW-1185">Reference proteome</keyword>
<evidence type="ECO:0000313" key="3">
    <source>
        <dbReference type="Proteomes" id="UP000278746"/>
    </source>
</evidence>
<accession>A0A3M7TUH4</accession>
<dbReference type="AlphaFoldDB" id="A0A3M7TUH4"/>
<feature type="domain" description="N-acetyltransferase" evidence="1">
    <location>
        <begin position="5"/>
        <end position="147"/>
    </location>
</feature>
<dbReference type="SUPFAM" id="SSF55729">
    <property type="entry name" value="Acyl-CoA N-acyltransferases (Nat)"/>
    <property type="match status" value="1"/>
</dbReference>
<comment type="caution">
    <text evidence="2">The sequence shown here is derived from an EMBL/GenBank/DDBJ whole genome shotgun (WGS) entry which is preliminary data.</text>
</comment>
<dbReference type="InterPro" id="IPR000182">
    <property type="entry name" value="GNAT_dom"/>
</dbReference>
<dbReference type="Gene3D" id="3.40.630.30">
    <property type="match status" value="1"/>
</dbReference>
<proteinExistence type="predicted"/>
<organism evidence="2 3">
    <name type="scientific">Alteribacter keqinensis</name>
    <dbReference type="NCBI Taxonomy" id="2483800"/>
    <lineage>
        <taxon>Bacteria</taxon>
        <taxon>Bacillati</taxon>
        <taxon>Bacillota</taxon>
        <taxon>Bacilli</taxon>
        <taxon>Bacillales</taxon>
        <taxon>Bacillaceae</taxon>
        <taxon>Alteribacter</taxon>
    </lineage>
</organism>